<dbReference type="AlphaFoldDB" id="A0A4Z2FLX8"/>
<dbReference type="Proteomes" id="UP000314294">
    <property type="component" value="Unassembled WGS sequence"/>
</dbReference>
<organism evidence="2 3">
    <name type="scientific">Liparis tanakae</name>
    <name type="common">Tanaka's snailfish</name>
    <dbReference type="NCBI Taxonomy" id="230148"/>
    <lineage>
        <taxon>Eukaryota</taxon>
        <taxon>Metazoa</taxon>
        <taxon>Chordata</taxon>
        <taxon>Craniata</taxon>
        <taxon>Vertebrata</taxon>
        <taxon>Euteleostomi</taxon>
        <taxon>Actinopterygii</taxon>
        <taxon>Neopterygii</taxon>
        <taxon>Teleostei</taxon>
        <taxon>Neoteleostei</taxon>
        <taxon>Acanthomorphata</taxon>
        <taxon>Eupercaria</taxon>
        <taxon>Perciformes</taxon>
        <taxon>Cottioidei</taxon>
        <taxon>Cottales</taxon>
        <taxon>Liparidae</taxon>
        <taxon>Liparis</taxon>
    </lineage>
</organism>
<protein>
    <submittedName>
        <fullName evidence="2">Uncharacterized protein</fullName>
    </submittedName>
</protein>
<comment type="caution">
    <text evidence="2">The sequence shown here is derived from an EMBL/GenBank/DDBJ whole genome shotgun (WGS) entry which is preliminary data.</text>
</comment>
<keyword evidence="3" id="KW-1185">Reference proteome</keyword>
<name>A0A4Z2FLX8_9TELE</name>
<gene>
    <name evidence="2" type="ORF">EYF80_048561</name>
</gene>
<dbReference type="EMBL" id="SRLO01001121">
    <property type="protein sequence ID" value="TNN41282.1"/>
    <property type="molecule type" value="Genomic_DNA"/>
</dbReference>
<feature type="region of interest" description="Disordered" evidence="1">
    <location>
        <begin position="38"/>
        <end position="60"/>
    </location>
</feature>
<accession>A0A4Z2FLX8</accession>
<reference evidence="2 3" key="1">
    <citation type="submission" date="2019-03" db="EMBL/GenBank/DDBJ databases">
        <title>First draft genome of Liparis tanakae, snailfish: a comprehensive survey of snailfish specific genes.</title>
        <authorList>
            <person name="Kim W."/>
            <person name="Song I."/>
            <person name="Jeong J.-H."/>
            <person name="Kim D."/>
            <person name="Kim S."/>
            <person name="Ryu S."/>
            <person name="Song J.Y."/>
            <person name="Lee S.K."/>
        </authorList>
    </citation>
    <scope>NUCLEOTIDE SEQUENCE [LARGE SCALE GENOMIC DNA]</scope>
    <source>
        <tissue evidence="2">Muscle</tissue>
    </source>
</reference>
<evidence type="ECO:0000313" key="2">
    <source>
        <dbReference type="EMBL" id="TNN41282.1"/>
    </source>
</evidence>
<feature type="compositionally biased region" description="Basic and acidic residues" evidence="1">
    <location>
        <begin position="93"/>
        <end position="102"/>
    </location>
</feature>
<evidence type="ECO:0000256" key="1">
    <source>
        <dbReference type="SAM" id="MobiDB-lite"/>
    </source>
</evidence>
<feature type="region of interest" description="Disordered" evidence="1">
    <location>
        <begin position="85"/>
        <end position="109"/>
    </location>
</feature>
<sequence>MMLMWPTRRSSETAAFPLPCDITCCRLLNNLGVVGANKMTRRSPPHPPPSSGDGRPCGGRDCRARVGLPPRCNVPVRAVPSISTRFGGGALSHRSESEERLQIPRRLQSQSGSPLHRWASVTVLIIASSLHGEPYEAHPGALHQSGPIAAAPGLNQSARTSFHHMFSIHFQFTLKRKM</sequence>
<evidence type="ECO:0000313" key="3">
    <source>
        <dbReference type="Proteomes" id="UP000314294"/>
    </source>
</evidence>
<proteinExistence type="predicted"/>